<gene>
    <name evidence="8" type="ORF">GA0111570_107123</name>
</gene>
<keyword evidence="1" id="KW-0963">Cytoplasm</keyword>
<dbReference type="RefSeq" id="WP_092611313.1">
    <property type="nucleotide sequence ID" value="NZ_FMYF01000007.1"/>
</dbReference>
<keyword evidence="3 8" id="KW-0489">Methyltransferase</keyword>
<dbReference type="SUPFAM" id="SSF53335">
    <property type="entry name" value="S-adenosyl-L-methionine-dependent methyltransferases"/>
    <property type="match status" value="1"/>
</dbReference>
<dbReference type="GO" id="GO:0006364">
    <property type="term" value="P:rRNA processing"/>
    <property type="evidence" value="ECO:0007669"/>
    <property type="project" value="UniProtKB-KW"/>
</dbReference>
<dbReference type="STRING" id="1577474.GA0111570_107123"/>
<dbReference type="Gene3D" id="3.40.50.150">
    <property type="entry name" value="Vaccinia Virus protein VP39"/>
    <property type="match status" value="2"/>
</dbReference>
<evidence type="ECO:0000256" key="4">
    <source>
        <dbReference type="ARBA" id="ARBA00022679"/>
    </source>
</evidence>
<dbReference type="Pfam" id="PF26049">
    <property type="entry name" value="RLMG_N"/>
    <property type="match status" value="1"/>
</dbReference>
<dbReference type="PROSITE" id="PS00092">
    <property type="entry name" value="N6_MTASE"/>
    <property type="match status" value="1"/>
</dbReference>
<keyword evidence="2" id="KW-0698">rRNA processing</keyword>
<dbReference type="InterPro" id="IPR029063">
    <property type="entry name" value="SAM-dependent_MTases_sf"/>
</dbReference>
<dbReference type="Proteomes" id="UP000199086">
    <property type="component" value="Unassembled WGS sequence"/>
</dbReference>
<dbReference type="InterPro" id="IPR046977">
    <property type="entry name" value="RsmC/RlmG"/>
</dbReference>
<reference evidence="8 9" key="1">
    <citation type="submission" date="2016-06" db="EMBL/GenBank/DDBJ databases">
        <authorList>
            <person name="Olsen C.W."/>
            <person name="Carey S."/>
            <person name="Hinshaw L."/>
            <person name="Karasin A.I."/>
        </authorList>
    </citation>
    <scope>NUCLEOTIDE SEQUENCE [LARGE SCALE GENOMIC DNA]</scope>
    <source>
        <strain evidence="8 9">LZ-22</strain>
    </source>
</reference>
<protein>
    <submittedName>
        <fullName evidence="8">16S rRNA (Guanine1207-N2)-methyltransferase</fullName>
    </submittedName>
</protein>
<feature type="domain" description="RlmG N-terminal" evidence="7">
    <location>
        <begin position="86"/>
        <end position="169"/>
    </location>
</feature>
<dbReference type="EMBL" id="FMYF01000007">
    <property type="protein sequence ID" value="SDB90520.1"/>
    <property type="molecule type" value="Genomic_DNA"/>
</dbReference>
<dbReference type="AlphaFoldDB" id="A0A1G6H8C6"/>
<sequence>MHKLDAVDDLILDEALTVDPAESGDASEEDAFGSGEDTDEAGSGEDLADAPVLVLEAPAVAAELAGQGRTVLHRSDQLEDEADVPAELLESWDDPRLAEVRLVLLRLPANLNALDELAELVATHCHPEVRLVAGARVKHMTRGMNDVLAAHFGEVRASLGVRKCRVLHAAGALPDARGTQPTWPREAALEEFGLTVLSHGATFAGNKLDLGTRLLLGQVADLRPAPGADRAVDLGSGSGILATVLARNGWQVTGVDSSRAAVAATAATAAANRATVEVLRTDALTDWSAADLDLVVCNPPFHVGSAKDSSPAFRMIASAAHALRPGGELWCVYNAHLPYLPALRRDVGPSEVVARDRSYIVTRSTRES</sequence>
<evidence type="ECO:0000313" key="9">
    <source>
        <dbReference type="Proteomes" id="UP000199086"/>
    </source>
</evidence>
<accession>A0A1G6H8C6</accession>
<evidence type="ECO:0000259" key="7">
    <source>
        <dbReference type="Pfam" id="PF26049"/>
    </source>
</evidence>
<feature type="domain" description="Methyltransferase small" evidence="6">
    <location>
        <begin position="194"/>
        <end position="362"/>
    </location>
</feature>
<evidence type="ECO:0000256" key="3">
    <source>
        <dbReference type="ARBA" id="ARBA00022603"/>
    </source>
</evidence>
<dbReference type="GO" id="GO:0008757">
    <property type="term" value="F:S-adenosylmethionine-dependent methyltransferase activity"/>
    <property type="evidence" value="ECO:0007669"/>
    <property type="project" value="InterPro"/>
</dbReference>
<organism evidence="8 9">
    <name type="scientific">Raineyella antarctica</name>
    <dbReference type="NCBI Taxonomy" id="1577474"/>
    <lineage>
        <taxon>Bacteria</taxon>
        <taxon>Bacillati</taxon>
        <taxon>Actinomycetota</taxon>
        <taxon>Actinomycetes</taxon>
        <taxon>Propionibacteriales</taxon>
        <taxon>Propionibacteriaceae</taxon>
        <taxon>Raineyella</taxon>
    </lineage>
</organism>
<proteinExistence type="predicted"/>
<keyword evidence="4 8" id="KW-0808">Transferase</keyword>
<dbReference type="InterPro" id="IPR002052">
    <property type="entry name" value="DNA_methylase_N6_adenine_CS"/>
</dbReference>
<dbReference type="InterPro" id="IPR007848">
    <property type="entry name" value="Small_mtfrase_dom"/>
</dbReference>
<dbReference type="GO" id="GO:0008170">
    <property type="term" value="F:N-methyltransferase activity"/>
    <property type="evidence" value="ECO:0007669"/>
    <property type="project" value="UniProtKB-ARBA"/>
</dbReference>
<dbReference type="Pfam" id="PF05175">
    <property type="entry name" value="MTS"/>
    <property type="match status" value="1"/>
</dbReference>
<keyword evidence="9" id="KW-1185">Reference proteome</keyword>
<dbReference type="InterPro" id="IPR058679">
    <property type="entry name" value="RlmG_N"/>
</dbReference>
<dbReference type="OrthoDB" id="29650at2"/>
<evidence type="ECO:0000256" key="2">
    <source>
        <dbReference type="ARBA" id="ARBA00022552"/>
    </source>
</evidence>
<evidence type="ECO:0000256" key="5">
    <source>
        <dbReference type="SAM" id="MobiDB-lite"/>
    </source>
</evidence>
<dbReference type="GO" id="GO:0032259">
    <property type="term" value="P:methylation"/>
    <property type="evidence" value="ECO:0007669"/>
    <property type="project" value="UniProtKB-KW"/>
</dbReference>
<evidence type="ECO:0000256" key="1">
    <source>
        <dbReference type="ARBA" id="ARBA00022490"/>
    </source>
</evidence>
<dbReference type="GO" id="GO:0003676">
    <property type="term" value="F:nucleic acid binding"/>
    <property type="evidence" value="ECO:0007669"/>
    <property type="project" value="InterPro"/>
</dbReference>
<feature type="compositionally biased region" description="Acidic residues" evidence="5">
    <location>
        <begin position="25"/>
        <end position="45"/>
    </location>
</feature>
<feature type="region of interest" description="Disordered" evidence="5">
    <location>
        <begin position="15"/>
        <end position="45"/>
    </location>
</feature>
<evidence type="ECO:0000313" key="8">
    <source>
        <dbReference type="EMBL" id="SDB90520.1"/>
    </source>
</evidence>
<evidence type="ECO:0000259" key="6">
    <source>
        <dbReference type="Pfam" id="PF05175"/>
    </source>
</evidence>
<dbReference type="CDD" id="cd02440">
    <property type="entry name" value="AdoMet_MTases"/>
    <property type="match status" value="1"/>
</dbReference>
<dbReference type="PANTHER" id="PTHR47816:SF5">
    <property type="entry name" value="RIBOSOMAL RNA LARGE SUBUNIT METHYLTRANSFERASE G"/>
    <property type="match status" value="1"/>
</dbReference>
<name>A0A1G6H8C6_9ACTN</name>
<dbReference type="PANTHER" id="PTHR47816">
    <property type="entry name" value="RIBOSOMAL RNA SMALL SUBUNIT METHYLTRANSFERASE C"/>
    <property type="match status" value="1"/>
</dbReference>